<dbReference type="EMBL" id="BARV01014810">
    <property type="protein sequence ID" value="GAI23468.1"/>
    <property type="molecule type" value="Genomic_DNA"/>
</dbReference>
<evidence type="ECO:0000259" key="2">
    <source>
        <dbReference type="Pfam" id="PF01370"/>
    </source>
</evidence>
<dbReference type="SUPFAM" id="SSF51735">
    <property type="entry name" value="NAD(P)-binding Rossmann-fold domains"/>
    <property type="match status" value="1"/>
</dbReference>
<accession>X1LWQ8</accession>
<proteinExistence type="inferred from homology"/>
<dbReference type="Gene3D" id="3.40.50.720">
    <property type="entry name" value="NAD(P)-binding Rossmann-like Domain"/>
    <property type="match status" value="1"/>
</dbReference>
<name>X1LWQ8_9ZZZZ</name>
<organism evidence="3">
    <name type="scientific">marine sediment metagenome</name>
    <dbReference type="NCBI Taxonomy" id="412755"/>
    <lineage>
        <taxon>unclassified sequences</taxon>
        <taxon>metagenomes</taxon>
        <taxon>ecological metagenomes</taxon>
    </lineage>
</organism>
<evidence type="ECO:0000313" key="3">
    <source>
        <dbReference type="EMBL" id="GAI23468.1"/>
    </source>
</evidence>
<dbReference type="InterPro" id="IPR001509">
    <property type="entry name" value="Epimerase_deHydtase"/>
</dbReference>
<gene>
    <name evidence="3" type="ORF">S06H3_25703</name>
</gene>
<dbReference type="InterPro" id="IPR036291">
    <property type="entry name" value="NAD(P)-bd_dom_sf"/>
</dbReference>
<feature type="non-terminal residue" evidence="3">
    <location>
        <position position="180"/>
    </location>
</feature>
<protein>
    <recommendedName>
        <fullName evidence="2">NAD-dependent epimerase/dehydratase domain-containing protein</fullName>
    </recommendedName>
</protein>
<reference evidence="3" key="1">
    <citation type="journal article" date="2014" name="Front. Microbiol.">
        <title>High frequency of phylogenetically diverse reductive dehalogenase-homologous genes in deep subseafloor sedimentary metagenomes.</title>
        <authorList>
            <person name="Kawai M."/>
            <person name="Futagami T."/>
            <person name="Toyoda A."/>
            <person name="Takaki Y."/>
            <person name="Nishi S."/>
            <person name="Hori S."/>
            <person name="Arai W."/>
            <person name="Tsubouchi T."/>
            <person name="Morono Y."/>
            <person name="Uchiyama I."/>
            <person name="Ito T."/>
            <person name="Fujiyama A."/>
            <person name="Inagaki F."/>
            <person name="Takami H."/>
        </authorList>
    </citation>
    <scope>NUCLEOTIDE SEQUENCE</scope>
    <source>
        <strain evidence="3">Expedition CK06-06</strain>
    </source>
</reference>
<dbReference type="PANTHER" id="PTHR43725">
    <property type="entry name" value="UDP-GLUCOSE 4-EPIMERASE"/>
    <property type="match status" value="1"/>
</dbReference>
<feature type="domain" description="NAD-dependent epimerase/dehydratase" evidence="2">
    <location>
        <begin position="3"/>
        <end position="176"/>
    </location>
</feature>
<sequence>MKVLVTGGAGFIGSHLVDALVELGHDVVVVDDLSTGFEQNINPKARFYRLSIGGSELERVFEQERPQVVSHQAAQTVVTRSVAEPIFDAEQNILCSLNVILNCLKFGVDKLIYASSGGAAYGEPQYLPADEKHPINPISQYGISKHTVEHYLYLYGVLYGLNYVVLRYPNVYGPRQTPEA</sequence>
<comment type="caution">
    <text evidence="3">The sequence shown here is derived from an EMBL/GenBank/DDBJ whole genome shotgun (WGS) entry which is preliminary data.</text>
</comment>
<evidence type="ECO:0000256" key="1">
    <source>
        <dbReference type="ARBA" id="ARBA00007637"/>
    </source>
</evidence>
<dbReference type="Pfam" id="PF01370">
    <property type="entry name" value="Epimerase"/>
    <property type="match status" value="1"/>
</dbReference>
<comment type="similarity">
    <text evidence="1">Belongs to the NAD(P)-dependent epimerase/dehydratase family.</text>
</comment>
<dbReference type="PANTHER" id="PTHR43725:SF53">
    <property type="entry name" value="UDP-ARABINOSE 4-EPIMERASE 1"/>
    <property type="match status" value="1"/>
</dbReference>
<dbReference type="AlphaFoldDB" id="X1LWQ8"/>